<protein>
    <recommendedName>
        <fullName evidence="5">DUF932 domain-containing protein</fullName>
    </recommendedName>
</protein>
<dbReference type="PATRIC" id="fig|1227494.3.peg.3564"/>
<evidence type="ECO:0000313" key="4">
    <source>
        <dbReference type="Proteomes" id="UP000011511"/>
    </source>
</evidence>
<name>L9ZDG2_NATA2</name>
<dbReference type="EMBL" id="AOIK01000043">
    <property type="protein sequence ID" value="ELY83632.1"/>
    <property type="molecule type" value="Genomic_DNA"/>
</dbReference>
<feature type="region of interest" description="Disordered" evidence="2">
    <location>
        <begin position="1"/>
        <end position="22"/>
    </location>
</feature>
<accession>L9ZDG2</accession>
<dbReference type="InterPro" id="IPR026325">
    <property type="entry name" value="DUF932"/>
</dbReference>
<reference evidence="3 4" key="1">
    <citation type="journal article" date="2014" name="PLoS Genet.">
        <title>Phylogenetically driven sequencing of extremely halophilic archaea reveals strategies for static and dynamic osmo-response.</title>
        <authorList>
            <person name="Becker E.A."/>
            <person name="Seitzer P.M."/>
            <person name="Tritt A."/>
            <person name="Larsen D."/>
            <person name="Krusor M."/>
            <person name="Yao A.I."/>
            <person name="Wu D."/>
            <person name="Madern D."/>
            <person name="Eisen J.A."/>
            <person name="Darling A.E."/>
            <person name="Facciotti M.T."/>
        </authorList>
    </citation>
    <scope>NUCLEOTIDE SEQUENCE [LARGE SCALE GENOMIC DNA]</scope>
    <source>
        <strain evidence="3 4">JCM 12890</strain>
    </source>
</reference>
<organism evidence="3 4">
    <name type="scientific">Natrinema altunense (strain JCM 12890 / CGMCC 1.3731 / AJ2)</name>
    <dbReference type="NCBI Taxonomy" id="1227494"/>
    <lineage>
        <taxon>Archaea</taxon>
        <taxon>Methanobacteriati</taxon>
        <taxon>Methanobacteriota</taxon>
        <taxon>Stenosarchaea group</taxon>
        <taxon>Halobacteria</taxon>
        <taxon>Halobacteriales</taxon>
        <taxon>Natrialbaceae</taxon>
        <taxon>Natrinema</taxon>
    </lineage>
</organism>
<sequence length="297" mass="33579">MDEWQEVPWRDSLWTDEEDPRMAGEVSASDDWYNVIQYSDILESVGQAIEARDESISPEGHVEVSPSAHKMTARVGLDQTVEPAPGDEIDVDLRVRSGHSGYHGLKFDIGALRQVCSNGMMAFIADQSYEQTHSEPFQKQFAYHAVDSAVEGVDQVEQRLEEAQNRELRNMDEAALVLHDIGIDQYLENPTADALNALHEEVEDPENPSLYETFNAATYALTHLSKDMPQYQLDDGYEQAAQILEYGEGIPHPDILGENAVKRRSRELIEGGDDVDEYWEGEREDLRDLMEAHEIQA</sequence>
<gene>
    <name evidence="3" type="ORF">C485_17807</name>
</gene>
<evidence type="ECO:0000313" key="3">
    <source>
        <dbReference type="EMBL" id="ELY83632.1"/>
    </source>
</evidence>
<feature type="coiled-coil region" evidence="1">
    <location>
        <begin position="146"/>
        <end position="173"/>
    </location>
</feature>
<keyword evidence="4" id="KW-1185">Reference proteome</keyword>
<dbReference type="Proteomes" id="UP000011511">
    <property type="component" value="Unassembled WGS sequence"/>
</dbReference>
<comment type="caution">
    <text evidence="3">The sequence shown here is derived from an EMBL/GenBank/DDBJ whole genome shotgun (WGS) entry which is preliminary data.</text>
</comment>
<evidence type="ECO:0000256" key="2">
    <source>
        <dbReference type="SAM" id="MobiDB-lite"/>
    </source>
</evidence>
<evidence type="ECO:0000256" key="1">
    <source>
        <dbReference type="SAM" id="Coils"/>
    </source>
</evidence>
<keyword evidence="1" id="KW-0175">Coiled coil</keyword>
<evidence type="ECO:0008006" key="5">
    <source>
        <dbReference type="Google" id="ProtNLM"/>
    </source>
</evidence>
<dbReference type="AlphaFoldDB" id="L9ZDG2"/>
<dbReference type="Pfam" id="PF06067">
    <property type="entry name" value="DUF932"/>
    <property type="match status" value="1"/>
</dbReference>
<proteinExistence type="predicted"/>